<protein>
    <submittedName>
        <fullName evidence="2">5-methyltetrahydropteroyltriglutamate--homocystei ne S-methyltransferase</fullName>
    </submittedName>
</protein>
<accession>A0A512NF24</accession>
<proteinExistence type="predicted"/>
<keyword evidence="2" id="KW-0808">Transferase</keyword>
<dbReference type="Gene3D" id="3.20.20.210">
    <property type="match status" value="1"/>
</dbReference>
<feature type="domain" description="Cobalamin-independent methionine synthase MetE C-terminal/archaeal" evidence="1">
    <location>
        <begin position="10"/>
        <end position="339"/>
    </location>
</feature>
<dbReference type="GO" id="GO:0032259">
    <property type="term" value="P:methylation"/>
    <property type="evidence" value="ECO:0007669"/>
    <property type="project" value="UniProtKB-KW"/>
</dbReference>
<sequence>MADPPFRAEVIGSLLRPRILKDTATAIANGKAAAADYQSVLEREIGRVVAQQEELGLRVATDGEFGRTSWFGFFFEGLDGFRLQPSLFRFRDTEGGSFEWPTCVATAPIRRRAPITLAEYRRVKRFTRSALPKATLPTPSAFHFFRFTQPFDPAVYDQQRYFDDLVAVYRTELAELAQAGCTYVQMDEVPVAMLCDPLVREQAKAEGGDSDKLLDLYVDVMRRILSERPAGVTVGMHLCRGNFRSRWMASGGYEPVAARLFNDFPVDVYFLEYDSQRAGDFSPLRHVPKDRHVVLGLVSSKTPVLESRDDLRRRIDEAATFVDLERLSLSSQCGFASVAGGNSIDEDTQWAKLGLIVDTARAVWGTA</sequence>
<dbReference type="OrthoDB" id="244285at2"/>
<dbReference type="CDD" id="cd03311">
    <property type="entry name" value="CIMS_C_terminal_like"/>
    <property type="match status" value="1"/>
</dbReference>
<dbReference type="Pfam" id="PF01717">
    <property type="entry name" value="Meth_synt_2"/>
    <property type="match status" value="1"/>
</dbReference>
<keyword evidence="3" id="KW-1185">Reference proteome</keyword>
<dbReference type="GO" id="GO:0009086">
    <property type="term" value="P:methionine biosynthetic process"/>
    <property type="evidence" value="ECO:0007669"/>
    <property type="project" value="InterPro"/>
</dbReference>
<organism evidence="2 3">
    <name type="scientific">Reyranella soli</name>
    <dbReference type="NCBI Taxonomy" id="1230389"/>
    <lineage>
        <taxon>Bacteria</taxon>
        <taxon>Pseudomonadati</taxon>
        <taxon>Pseudomonadota</taxon>
        <taxon>Alphaproteobacteria</taxon>
        <taxon>Hyphomicrobiales</taxon>
        <taxon>Reyranellaceae</taxon>
        <taxon>Reyranella</taxon>
    </lineage>
</organism>
<dbReference type="GO" id="GO:0008270">
    <property type="term" value="F:zinc ion binding"/>
    <property type="evidence" value="ECO:0007669"/>
    <property type="project" value="InterPro"/>
</dbReference>
<evidence type="ECO:0000259" key="1">
    <source>
        <dbReference type="Pfam" id="PF01717"/>
    </source>
</evidence>
<evidence type="ECO:0000313" key="2">
    <source>
        <dbReference type="EMBL" id="GEP57551.1"/>
    </source>
</evidence>
<keyword evidence="2" id="KW-0489">Methyltransferase</keyword>
<dbReference type="Proteomes" id="UP000321058">
    <property type="component" value="Unassembled WGS sequence"/>
</dbReference>
<dbReference type="PANTHER" id="PTHR43844">
    <property type="entry name" value="METHIONINE SYNTHASE"/>
    <property type="match status" value="1"/>
</dbReference>
<dbReference type="SUPFAM" id="SSF51726">
    <property type="entry name" value="UROD/MetE-like"/>
    <property type="match status" value="1"/>
</dbReference>
<gene>
    <name evidence="2" type="ORF">RSO01_47170</name>
</gene>
<dbReference type="GO" id="GO:0003871">
    <property type="term" value="F:5-methyltetrahydropteroyltriglutamate-homocysteine S-methyltransferase activity"/>
    <property type="evidence" value="ECO:0007669"/>
    <property type="project" value="InterPro"/>
</dbReference>
<evidence type="ECO:0000313" key="3">
    <source>
        <dbReference type="Proteomes" id="UP000321058"/>
    </source>
</evidence>
<name>A0A512NF24_9HYPH</name>
<dbReference type="InterPro" id="IPR002629">
    <property type="entry name" value="Met_Synth_C/arc"/>
</dbReference>
<comment type="caution">
    <text evidence="2">The sequence shown here is derived from an EMBL/GenBank/DDBJ whole genome shotgun (WGS) entry which is preliminary data.</text>
</comment>
<reference evidence="2 3" key="1">
    <citation type="submission" date="2019-07" db="EMBL/GenBank/DDBJ databases">
        <title>Whole genome shotgun sequence of Reyranella soli NBRC 108950.</title>
        <authorList>
            <person name="Hosoyama A."/>
            <person name="Uohara A."/>
            <person name="Ohji S."/>
            <person name="Ichikawa N."/>
        </authorList>
    </citation>
    <scope>NUCLEOTIDE SEQUENCE [LARGE SCALE GENOMIC DNA]</scope>
    <source>
        <strain evidence="2 3">NBRC 108950</strain>
    </source>
</reference>
<dbReference type="AlphaFoldDB" id="A0A512NF24"/>
<dbReference type="PANTHER" id="PTHR43844:SF2">
    <property type="entry name" value="SYNTHASE, VITAMIN-B12 INDEPENDENT, PUTATIVE (AFU_ORTHOLOGUE AFUA_3G12060)-RELATED"/>
    <property type="match status" value="1"/>
</dbReference>
<dbReference type="EMBL" id="BKAJ01000082">
    <property type="protein sequence ID" value="GEP57551.1"/>
    <property type="molecule type" value="Genomic_DNA"/>
</dbReference>
<dbReference type="InterPro" id="IPR038071">
    <property type="entry name" value="UROD/MetE-like_sf"/>
</dbReference>
<dbReference type="NCBIfam" id="NF005085">
    <property type="entry name" value="PRK06520.1"/>
    <property type="match status" value="1"/>
</dbReference>
<dbReference type="RefSeq" id="WP_147151971.1">
    <property type="nucleotide sequence ID" value="NZ_BKAJ01000082.1"/>
</dbReference>